<dbReference type="RefSeq" id="WP_264137490.1">
    <property type="nucleotide sequence ID" value="NZ_JAOYOD010000001.1"/>
</dbReference>
<evidence type="ECO:0008006" key="3">
    <source>
        <dbReference type="Google" id="ProtNLM"/>
    </source>
</evidence>
<protein>
    <recommendedName>
        <fullName evidence="3">Gylcosyl hydrolase 115 C-terminal domain-containing protein</fullName>
    </recommendedName>
</protein>
<sequence>MKLKTAYITIVAVVVFGNFPKAQHADLTNAIVDENMVFEGKDEVISIEAEFFYKQTKTEVRKWYRSSKLENPMAGKDGDSPHVFGASHNAYLEILPDTRVTHDDPLLKGENFSDKPGELAVLHYKVKVDVPGRYYVWAQAFSTGSEDNGVHIGADGEWPSSGRRIQWCDGKNQWTWSNKQRTKEVHCGIPDSVYLDISAPGVHDIQISMREDGFELDKFILTNDVAYTPKGMGPKVVASGSLPAKFPEVKKPILKKNYFKKVADAWPENKSISAQEFPSVGTDFYRHGKNWLAINPTTHKEAVTSLPFPFESGKYDVVFVGVGENDGRSTFRFSVNSKEIGSFQPKDTNSMFEEGKDINALWKAVELKKGDKITVFAQVGTDGKEFCRARWAGNVFAPVGKGMKIQDFPSTFDPN</sequence>
<evidence type="ECO:0000313" key="2">
    <source>
        <dbReference type="Proteomes" id="UP001300692"/>
    </source>
</evidence>
<dbReference type="Gene3D" id="2.60.120.1620">
    <property type="match status" value="1"/>
</dbReference>
<name>A0ABT3CT31_9BACT</name>
<proteinExistence type="predicted"/>
<dbReference type="EMBL" id="JAOYOD010000001">
    <property type="protein sequence ID" value="MCV9386674.1"/>
    <property type="molecule type" value="Genomic_DNA"/>
</dbReference>
<comment type="caution">
    <text evidence="1">The sequence shown here is derived from an EMBL/GenBank/DDBJ whole genome shotgun (WGS) entry which is preliminary data.</text>
</comment>
<evidence type="ECO:0000313" key="1">
    <source>
        <dbReference type="EMBL" id="MCV9386674.1"/>
    </source>
</evidence>
<dbReference type="Proteomes" id="UP001300692">
    <property type="component" value="Unassembled WGS sequence"/>
</dbReference>
<reference evidence="1 2" key="1">
    <citation type="submission" date="2022-10" db="EMBL/GenBank/DDBJ databases">
        <title>Comparative genomics and taxonomic characterization of three novel marine species of genus Reichenbachiella exhibiting antioxidant and polysaccharide degradation activities.</title>
        <authorList>
            <person name="Muhammad N."/>
            <person name="Lee Y.-J."/>
            <person name="Ko J."/>
            <person name="Kim S.-G."/>
        </authorList>
    </citation>
    <scope>NUCLEOTIDE SEQUENCE [LARGE SCALE GENOMIC DNA]</scope>
    <source>
        <strain evidence="1 2">ABR2-5</strain>
    </source>
</reference>
<keyword evidence="2" id="KW-1185">Reference proteome</keyword>
<organism evidence="1 2">
    <name type="scientific">Reichenbachiella ulvae</name>
    <dbReference type="NCBI Taxonomy" id="2980104"/>
    <lineage>
        <taxon>Bacteria</taxon>
        <taxon>Pseudomonadati</taxon>
        <taxon>Bacteroidota</taxon>
        <taxon>Cytophagia</taxon>
        <taxon>Cytophagales</taxon>
        <taxon>Reichenbachiellaceae</taxon>
        <taxon>Reichenbachiella</taxon>
    </lineage>
</organism>
<accession>A0ABT3CT31</accession>
<gene>
    <name evidence="1" type="ORF">N7U62_08370</name>
</gene>